<evidence type="ECO:0000313" key="1">
    <source>
        <dbReference type="EMBL" id="KAF9880585.1"/>
    </source>
</evidence>
<proteinExistence type="predicted"/>
<sequence length="459" mass="50863">MAKYKSVFKRVMCHKGFRLPSGNLFSTQDQTSFLMTAMFGNNPSAVIASMGVGVAYQKVEAILVDVFSGLIDKAELYRAIRGHMAFYETVANEVKTDGDFTGEVVKMIEELYVTGRQNNTAATHHENRLTTVVDAWIKTRTAVDKLPPPQQFTLASHPTAVDALTSDISEFNIGPADQPAWPPAFFNENEIVLLSKPDLRHVLFGRDMNSTATLPKLPYTGGPPLNTRAYLCCLALQNYNRDSKWRLTLTPVANFTNPRQRWDWSDASNGGSRICWTVKALFKNCIDSFQMGKTFCIGLATPWFGSPWASIPRADGPQNTTGLSQHQIWSNFCPRMGFAIVLHEHADGLELIIFDASSNYPHIKNSSQMKGNKMAIFGFRNLVRTTAEKAVKEAGGRLVRGWHGGKVSLADGDDGSTADSVQLASEWIRQLIVAGRNGEDPLSVDDDTWAQWGFDPVEM</sequence>
<evidence type="ECO:0000313" key="2">
    <source>
        <dbReference type="Proteomes" id="UP000781932"/>
    </source>
</evidence>
<organism evidence="1 2">
    <name type="scientific">Colletotrichum karsti</name>
    <dbReference type="NCBI Taxonomy" id="1095194"/>
    <lineage>
        <taxon>Eukaryota</taxon>
        <taxon>Fungi</taxon>
        <taxon>Dikarya</taxon>
        <taxon>Ascomycota</taxon>
        <taxon>Pezizomycotina</taxon>
        <taxon>Sordariomycetes</taxon>
        <taxon>Hypocreomycetidae</taxon>
        <taxon>Glomerellales</taxon>
        <taxon>Glomerellaceae</taxon>
        <taxon>Colletotrichum</taxon>
        <taxon>Colletotrichum boninense species complex</taxon>
    </lineage>
</organism>
<keyword evidence="2" id="KW-1185">Reference proteome</keyword>
<dbReference type="GeneID" id="62157420"/>
<dbReference type="Proteomes" id="UP000781932">
    <property type="component" value="Unassembled WGS sequence"/>
</dbReference>
<dbReference type="RefSeq" id="XP_038750046.1">
    <property type="nucleotide sequence ID" value="XM_038884346.1"/>
</dbReference>
<gene>
    <name evidence="1" type="ORF">CkaCkLH20_01627</name>
</gene>
<name>A0A9P6IIX7_9PEZI</name>
<dbReference type="OrthoDB" id="4839021at2759"/>
<reference evidence="1" key="2">
    <citation type="submission" date="2020-11" db="EMBL/GenBank/DDBJ databases">
        <title>Whole genome sequencing of Colletotrichum sp.</title>
        <authorList>
            <person name="Li H."/>
        </authorList>
    </citation>
    <scope>NUCLEOTIDE SEQUENCE</scope>
    <source>
        <strain evidence="1">CkLH20</strain>
    </source>
</reference>
<dbReference type="EMBL" id="JAATWM020000004">
    <property type="protein sequence ID" value="KAF9880585.1"/>
    <property type="molecule type" value="Genomic_DNA"/>
</dbReference>
<reference evidence="1" key="1">
    <citation type="submission" date="2020-03" db="EMBL/GenBank/DDBJ databases">
        <authorList>
            <person name="He L."/>
        </authorList>
    </citation>
    <scope>NUCLEOTIDE SEQUENCE</scope>
    <source>
        <strain evidence="1">CkLH20</strain>
    </source>
</reference>
<accession>A0A9P6IIX7</accession>
<protein>
    <submittedName>
        <fullName evidence="1">Uncharacterized protein</fullName>
    </submittedName>
</protein>
<dbReference type="AlphaFoldDB" id="A0A9P6IIX7"/>
<comment type="caution">
    <text evidence="1">The sequence shown here is derived from an EMBL/GenBank/DDBJ whole genome shotgun (WGS) entry which is preliminary data.</text>
</comment>